<evidence type="ECO:0000313" key="4">
    <source>
        <dbReference type="EMBL" id="EGV62439.1"/>
    </source>
</evidence>
<protein>
    <recommendedName>
        <fullName evidence="3">NmrA-like domain-containing protein</fullName>
    </recommendedName>
</protein>
<dbReference type="AlphaFoldDB" id="G3B919"/>
<evidence type="ECO:0000313" key="5">
    <source>
        <dbReference type="Proteomes" id="UP000000707"/>
    </source>
</evidence>
<organism evidence="5">
    <name type="scientific">Candida tenuis (strain ATCC 10573 / BCRC 21748 / CBS 615 / JCM 9827 / NBRC 10315 / NRRL Y-1498 / VKM Y-70)</name>
    <name type="common">Yeast</name>
    <name type="synonym">Yamadazyma tenuis</name>
    <dbReference type="NCBI Taxonomy" id="590646"/>
    <lineage>
        <taxon>Eukaryota</taxon>
        <taxon>Fungi</taxon>
        <taxon>Dikarya</taxon>
        <taxon>Ascomycota</taxon>
        <taxon>Saccharomycotina</taxon>
        <taxon>Pichiomycetes</taxon>
        <taxon>Debaryomycetaceae</taxon>
        <taxon>Yamadazyma</taxon>
    </lineage>
</organism>
<dbReference type="InterPro" id="IPR036291">
    <property type="entry name" value="NAD(P)-bd_dom_sf"/>
</dbReference>
<dbReference type="OrthoDB" id="9974981at2759"/>
<dbReference type="RefSeq" id="XP_006688609.1">
    <property type="nucleotide sequence ID" value="XM_006688546.1"/>
</dbReference>
<dbReference type="KEGG" id="cten:18249169"/>
<dbReference type="Gene3D" id="3.90.25.10">
    <property type="entry name" value="UDP-galactose 4-epimerase, domain 1"/>
    <property type="match status" value="1"/>
</dbReference>
<evidence type="ECO:0000259" key="3">
    <source>
        <dbReference type="Pfam" id="PF05368"/>
    </source>
</evidence>
<reference evidence="4 5" key="1">
    <citation type="journal article" date="2011" name="Proc. Natl. Acad. Sci. U.S.A.">
        <title>Comparative genomics of xylose-fermenting fungi for enhanced biofuel production.</title>
        <authorList>
            <person name="Wohlbach D.J."/>
            <person name="Kuo A."/>
            <person name="Sato T.K."/>
            <person name="Potts K.M."/>
            <person name="Salamov A.A."/>
            <person name="LaButti K.M."/>
            <person name="Sun H."/>
            <person name="Clum A."/>
            <person name="Pangilinan J.L."/>
            <person name="Lindquist E.A."/>
            <person name="Lucas S."/>
            <person name="Lapidus A."/>
            <person name="Jin M."/>
            <person name="Gunawan C."/>
            <person name="Balan V."/>
            <person name="Dale B.E."/>
            <person name="Jeffries T.W."/>
            <person name="Zinkel R."/>
            <person name="Barry K.W."/>
            <person name="Grigoriev I.V."/>
            <person name="Gasch A.P."/>
        </authorList>
    </citation>
    <scope>NUCLEOTIDE SEQUENCE [LARGE SCALE GENOMIC DNA]</scope>
    <source>
        <strain evidence="5">ATCC 10573 / BCRC 21748 / CBS 615 / JCM 9827 / NBRC 10315 / NRRL Y-1498 / VKM Y-70</strain>
    </source>
</reference>
<keyword evidence="1" id="KW-0521">NADP</keyword>
<dbReference type="InterPro" id="IPR008030">
    <property type="entry name" value="NmrA-like"/>
</dbReference>
<dbReference type="InterPro" id="IPR051609">
    <property type="entry name" value="NmrA/Isoflavone_reductase-like"/>
</dbReference>
<dbReference type="HOGENOM" id="CLU_058266_0_0_1"/>
<dbReference type="eggNOG" id="ENOG502S12R">
    <property type="taxonomic scope" value="Eukaryota"/>
</dbReference>
<dbReference type="SUPFAM" id="SSF51735">
    <property type="entry name" value="NAD(P)-binding Rossmann-fold domains"/>
    <property type="match status" value="1"/>
</dbReference>
<keyword evidence="5" id="KW-1185">Reference proteome</keyword>
<dbReference type="GeneID" id="18249169"/>
<evidence type="ECO:0000256" key="2">
    <source>
        <dbReference type="ARBA" id="ARBA00023002"/>
    </source>
</evidence>
<sequence>MVSIAIVGTSGALGAPVLKALQEPLFADKIDFPIKAITTKDKSSESSDKVQYIQGDVTKDTSSLAEQLKNTDVFINLAHPDPAVLGGVEKLITTIKPKLYFPSDFGVDFNKPDAKTLHPIVRGKREHAQRLRDAGIKVVQVATNYFKIPPVFLTVFFGHVGLDVAGNTYTKVVDGNDKIQFSTASDIGRTVAAIATTDPSKVQDAYRVFSDEKPIAEVVAEKEKESGTEFKVNEIKVKDLHDQWLTQLEGKDPDFIAFLFQSWAAGVAGGAIFETRDREVVNPGQSLWKWEKWDT</sequence>
<dbReference type="PANTHER" id="PTHR47706">
    <property type="entry name" value="NMRA-LIKE FAMILY PROTEIN"/>
    <property type="match status" value="1"/>
</dbReference>
<dbReference type="Pfam" id="PF05368">
    <property type="entry name" value="NmrA"/>
    <property type="match status" value="1"/>
</dbReference>
<dbReference type="Gene3D" id="3.40.50.720">
    <property type="entry name" value="NAD(P)-binding Rossmann-like Domain"/>
    <property type="match status" value="1"/>
</dbReference>
<evidence type="ECO:0000256" key="1">
    <source>
        <dbReference type="ARBA" id="ARBA00022857"/>
    </source>
</evidence>
<dbReference type="PANTHER" id="PTHR47706:SF9">
    <property type="entry name" value="NMRA-LIKE DOMAIN-CONTAINING PROTEIN-RELATED"/>
    <property type="match status" value="1"/>
</dbReference>
<dbReference type="GO" id="GO:0016491">
    <property type="term" value="F:oxidoreductase activity"/>
    <property type="evidence" value="ECO:0007669"/>
    <property type="project" value="UniProtKB-KW"/>
</dbReference>
<dbReference type="EMBL" id="GL996527">
    <property type="protein sequence ID" value="EGV62439.1"/>
    <property type="molecule type" value="Genomic_DNA"/>
</dbReference>
<gene>
    <name evidence="4" type="ORF">CANTEDRAFT_126428</name>
</gene>
<keyword evidence="2" id="KW-0560">Oxidoreductase</keyword>
<dbReference type="Proteomes" id="UP000000707">
    <property type="component" value="Unassembled WGS sequence"/>
</dbReference>
<feature type="domain" description="NmrA-like" evidence="3">
    <location>
        <begin position="4"/>
        <end position="240"/>
    </location>
</feature>
<proteinExistence type="predicted"/>
<name>G3B919_CANTC</name>
<accession>G3B919</accession>